<evidence type="ECO:0000313" key="1">
    <source>
        <dbReference type="EMBL" id="MBU8545789.1"/>
    </source>
</evidence>
<evidence type="ECO:0008006" key="3">
    <source>
        <dbReference type="Google" id="ProtNLM"/>
    </source>
</evidence>
<keyword evidence="2" id="KW-1185">Reference proteome</keyword>
<protein>
    <recommendedName>
        <fullName evidence="3">DUF3486 family protein</fullName>
    </recommendedName>
</protein>
<dbReference type="EMBL" id="JAERQM010000005">
    <property type="protein sequence ID" value="MBU8545789.1"/>
    <property type="molecule type" value="Genomic_DNA"/>
</dbReference>
<name>A0ABS6HBJ2_9PROT</name>
<gene>
    <name evidence="1" type="ORF">JJQ90_18850</name>
</gene>
<dbReference type="RefSeq" id="WP_216877784.1">
    <property type="nucleotide sequence ID" value="NZ_JAERQM010000005.1"/>
</dbReference>
<accession>A0ABS6HBJ2</accession>
<evidence type="ECO:0000313" key="2">
    <source>
        <dbReference type="Proteomes" id="UP000689967"/>
    </source>
</evidence>
<proteinExistence type="predicted"/>
<organism evidence="1 2">
    <name type="scientific">Falsiroseomonas oleicola</name>
    <dbReference type="NCBI Taxonomy" id="2801474"/>
    <lineage>
        <taxon>Bacteria</taxon>
        <taxon>Pseudomonadati</taxon>
        <taxon>Pseudomonadota</taxon>
        <taxon>Alphaproteobacteria</taxon>
        <taxon>Acetobacterales</taxon>
        <taxon>Roseomonadaceae</taxon>
        <taxon>Falsiroseomonas</taxon>
    </lineage>
</organism>
<sequence length="210" mass="22347">MNKAPPSPPLTPDQRRSLRAEIESALVAEMARSGPEKPSRASVARLFEGRGVSRATMFVWMAEAVSAGRVGQQLTRQVREAAATRIATSGSVAQAAAAALPAAPTVDDVVGHAIPVIEELAALIADTRALRSSALGPDGKLRNGKMFARAIEQSRRNLETAVKLQQAMVEIGQVERFHRAVVEEIAKESPELAQRVVARLNALSQAWGGA</sequence>
<comment type="caution">
    <text evidence="1">The sequence shown here is derived from an EMBL/GenBank/DDBJ whole genome shotgun (WGS) entry which is preliminary data.</text>
</comment>
<reference evidence="1 2" key="1">
    <citation type="submission" date="2021-01" db="EMBL/GenBank/DDBJ databases">
        <title>Roseomonas sp. nov, a bacterium isolated from an oil production mixture in Yumen Oilfield.</title>
        <authorList>
            <person name="Wu D."/>
        </authorList>
    </citation>
    <scope>NUCLEOTIDE SEQUENCE [LARGE SCALE GENOMIC DNA]</scope>
    <source>
        <strain evidence="1 2">ROY-5-3</strain>
    </source>
</reference>
<dbReference type="Proteomes" id="UP000689967">
    <property type="component" value="Unassembled WGS sequence"/>
</dbReference>